<evidence type="ECO:0000256" key="6">
    <source>
        <dbReference type="SAM" id="Phobius"/>
    </source>
</evidence>
<gene>
    <name evidence="7" type="ORF">TESG_01334</name>
</gene>
<proteinExistence type="inferred from homology"/>
<feature type="transmembrane region" description="Helical" evidence="6">
    <location>
        <begin position="143"/>
        <end position="163"/>
    </location>
</feature>
<dbReference type="EMBL" id="GG698480">
    <property type="protein sequence ID" value="EGD93801.1"/>
    <property type="molecule type" value="Genomic_DNA"/>
</dbReference>
<dbReference type="GO" id="GO:0016020">
    <property type="term" value="C:membrane"/>
    <property type="evidence" value="ECO:0007669"/>
    <property type="project" value="UniProtKB-SubCell"/>
</dbReference>
<dbReference type="OrthoDB" id="529367at2759"/>
<keyword evidence="5 6" id="KW-0472">Membrane</keyword>
<dbReference type="AlphaFoldDB" id="F2RR52"/>
<keyword evidence="3 6" id="KW-0812">Transmembrane</keyword>
<keyword evidence="4 6" id="KW-1133">Transmembrane helix</keyword>
<dbReference type="HOGENOM" id="CLU_1409744_0_0_1"/>
<keyword evidence="8" id="KW-1185">Reference proteome</keyword>
<accession>F2RR52</accession>
<reference evidence="8" key="1">
    <citation type="journal article" date="2012" name="MBio">
        <title>Comparative genome analysis of Trichophyton rubrum and related dermatophytes reveals candidate genes involved in infection.</title>
        <authorList>
            <person name="Martinez D.A."/>
            <person name="Oliver B.G."/>
            <person name="Graeser Y."/>
            <person name="Goldberg J.M."/>
            <person name="Li W."/>
            <person name="Martinez-Rossi N.M."/>
            <person name="Monod M."/>
            <person name="Shelest E."/>
            <person name="Barton R.C."/>
            <person name="Birch E."/>
            <person name="Brakhage A.A."/>
            <person name="Chen Z."/>
            <person name="Gurr S.J."/>
            <person name="Heiman D."/>
            <person name="Heitman J."/>
            <person name="Kosti I."/>
            <person name="Rossi A."/>
            <person name="Saif S."/>
            <person name="Samalova M."/>
            <person name="Saunders C.W."/>
            <person name="Shea T."/>
            <person name="Summerbell R.C."/>
            <person name="Xu J."/>
            <person name="Young S."/>
            <person name="Zeng Q."/>
            <person name="Birren B.W."/>
            <person name="Cuomo C.A."/>
            <person name="White T.C."/>
        </authorList>
    </citation>
    <scope>NUCLEOTIDE SEQUENCE [LARGE SCALE GENOMIC DNA]</scope>
    <source>
        <strain evidence="8">CBS 112818</strain>
    </source>
</reference>
<dbReference type="GO" id="GO:0038023">
    <property type="term" value="F:signaling receptor activity"/>
    <property type="evidence" value="ECO:0007669"/>
    <property type="project" value="TreeGrafter"/>
</dbReference>
<feature type="transmembrane region" description="Helical" evidence="6">
    <location>
        <begin position="110"/>
        <end position="131"/>
    </location>
</feature>
<dbReference type="InterPro" id="IPR004254">
    <property type="entry name" value="AdipoR/HlyIII-related"/>
</dbReference>
<evidence type="ECO:0000313" key="7">
    <source>
        <dbReference type="EMBL" id="EGD93801.1"/>
    </source>
</evidence>
<dbReference type="GO" id="GO:0006882">
    <property type="term" value="P:intracellular zinc ion homeostasis"/>
    <property type="evidence" value="ECO:0007669"/>
    <property type="project" value="TreeGrafter"/>
</dbReference>
<comment type="similarity">
    <text evidence="2">Belongs to the ADIPOR family.</text>
</comment>
<evidence type="ECO:0000256" key="2">
    <source>
        <dbReference type="ARBA" id="ARBA00007018"/>
    </source>
</evidence>
<organism evidence="7 8">
    <name type="scientific">Trichophyton tonsurans (strain CBS 112818)</name>
    <name type="common">Scalp ringworm fungus</name>
    <dbReference type="NCBI Taxonomy" id="647933"/>
    <lineage>
        <taxon>Eukaryota</taxon>
        <taxon>Fungi</taxon>
        <taxon>Dikarya</taxon>
        <taxon>Ascomycota</taxon>
        <taxon>Pezizomycotina</taxon>
        <taxon>Eurotiomycetes</taxon>
        <taxon>Eurotiomycetidae</taxon>
        <taxon>Onygenales</taxon>
        <taxon>Arthrodermataceae</taxon>
        <taxon>Trichophyton</taxon>
    </lineage>
</organism>
<dbReference type="PANTHER" id="PTHR20855:SF52">
    <property type="entry name" value="ADIPONECTIN RECEPTOR PROTEIN"/>
    <property type="match status" value="1"/>
</dbReference>
<evidence type="ECO:0000256" key="4">
    <source>
        <dbReference type="ARBA" id="ARBA00022989"/>
    </source>
</evidence>
<evidence type="ECO:0000256" key="3">
    <source>
        <dbReference type="ARBA" id="ARBA00022692"/>
    </source>
</evidence>
<evidence type="ECO:0000256" key="1">
    <source>
        <dbReference type="ARBA" id="ARBA00004141"/>
    </source>
</evidence>
<evidence type="ECO:0000256" key="5">
    <source>
        <dbReference type="ARBA" id="ARBA00023136"/>
    </source>
</evidence>
<sequence>MDSSLRPRVLTPQPPEVHEPKGKWWVMKFISEAVSKVGKGERPALLSFDEMPEWFKRESNQWILHGYRPISGSIYTSLYSLSHIHEESVNIYTHLIPATLFLFQGPKYRLFRTLMFVATGLSGVVPLIHALKVFGISQMMKKAFQYTLAKAGCLLSGTIFYAVSLPSPDFARGREIDPDGYYSEDQISRKPIS</sequence>
<dbReference type="Proteomes" id="UP000009172">
    <property type="component" value="Unassembled WGS sequence"/>
</dbReference>
<evidence type="ECO:0000313" key="8">
    <source>
        <dbReference type="Proteomes" id="UP000009172"/>
    </source>
</evidence>
<comment type="subcellular location">
    <subcellularLocation>
        <location evidence="1">Membrane</location>
        <topology evidence="1">Multi-pass membrane protein</topology>
    </subcellularLocation>
</comment>
<dbReference type="PANTHER" id="PTHR20855">
    <property type="entry name" value="ADIPOR/PROGESTIN RECEPTOR-RELATED"/>
    <property type="match status" value="1"/>
</dbReference>
<dbReference type="Pfam" id="PF03006">
    <property type="entry name" value="HlyIII"/>
    <property type="match status" value="1"/>
</dbReference>
<name>F2RR52_TRIT1</name>
<protein>
    <submittedName>
        <fullName evidence="7">Uncharacterized protein</fullName>
    </submittedName>
</protein>